<dbReference type="GO" id="GO:0044550">
    <property type="term" value="P:secondary metabolite biosynthetic process"/>
    <property type="evidence" value="ECO:0007669"/>
    <property type="project" value="TreeGrafter"/>
</dbReference>
<feature type="region of interest" description="Disordered" evidence="8">
    <location>
        <begin position="1930"/>
        <end position="1965"/>
    </location>
</feature>
<dbReference type="InterPro" id="IPR036736">
    <property type="entry name" value="ACP-like_sf"/>
</dbReference>
<dbReference type="PROSITE" id="PS00488">
    <property type="entry name" value="PAL_HISTIDASE"/>
    <property type="match status" value="1"/>
</dbReference>
<dbReference type="Gene3D" id="3.30.559.30">
    <property type="entry name" value="Nonribosomal peptide synthetase, condensation domain"/>
    <property type="match status" value="1"/>
</dbReference>
<dbReference type="InterPro" id="IPR024083">
    <property type="entry name" value="Fumarase/histidase_N"/>
</dbReference>
<feature type="domain" description="Carrier" evidence="9">
    <location>
        <begin position="543"/>
        <end position="619"/>
    </location>
</feature>
<dbReference type="InterPro" id="IPR001106">
    <property type="entry name" value="Aromatic_Lyase"/>
</dbReference>
<proteinExistence type="inferred from homology"/>
<dbReference type="FunFam" id="3.30.300.30:FF:000015">
    <property type="entry name" value="Nonribosomal peptide synthase SidD"/>
    <property type="match status" value="2"/>
</dbReference>
<dbReference type="Gene3D" id="1.10.1200.10">
    <property type="entry name" value="ACP-like"/>
    <property type="match status" value="2"/>
</dbReference>
<dbReference type="SUPFAM" id="SSF52777">
    <property type="entry name" value="CoA-dependent acyltransferases"/>
    <property type="match status" value="2"/>
</dbReference>
<dbReference type="SMART" id="SM00823">
    <property type="entry name" value="PKS_PP"/>
    <property type="match status" value="2"/>
</dbReference>
<protein>
    <recommendedName>
        <fullName evidence="9">Carrier domain-containing protein</fullName>
    </recommendedName>
</protein>
<comment type="similarity">
    <text evidence="1 7">Belongs to the PAL/histidase family.</text>
</comment>
<dbReference type="Pfam" id="PF00501">
    <property type="entry name" value="AMP-binding"/>
    <property type="match status" value="2"/>
</dbReference>
<evidence type="ECO:0000256" key="8">
    <source>
        <dbReference type="SAM" id="MobiDB-lite"/>
    </source>
</evidence>
<dbReference type="InterPro" id="IPR022313">
    <property type="entry name" value="Phe/His_NH3-lyase_AS"/>
</dbReference>
<dbReference type="InterPro" id="IPR045851">
    <property type="entry name" value="AMP-bd_C_sf"/>
</dbReference>
<dbReference type="InterPro" id="IPR036291">
    <property type="entry name" value="NAD(P)-bd_dom_sf"/>
</dbReference>
<dbReference type="InterPro" id="IPR010071">
    <property type="entry name" value="AA_adenyl_dom"/>
</dbReference>
<comment type="caution">
    <text evidence="10">The sequence shown here is derived from an EMBL/GenBank/DDBJ whole genome shotgun (WGS) entry which is preliminary data.</text>
</comment>
<dbReference type="GO" id="GO:0006559">
    <property type="term" value="P:L-phenylalanine catabolic process"/>
    <property type="evidence" value="ECO:0007669"/>
    <property type="project" value="InterPro"/>
</dbReference>
<dbReference type="Pfam" id="PF07993">
    <property type="entry name" value="NAD_binding_4"/>
    <property type="match status" value="1"/>
</dbReference>
<dbReference type="SUPFAM" id="SSF56801">
    <property type="entry name" value="Acetyl-CoA synthetase-like"/>
    <property type="match status" value="2"/>
</dbReference>
<dbReference type="SUPFAM" id="SSF47336">
    <property type="entry name" value="ACP-like"/>
    <property type="match status" value="2"/>
</dbReference>
<dbReference type="Gene3D" id="1.10.275.10">
    <property type="entry name" value="Fumarase/aspartase (N-terminal domain)"/>
    <property type="match status" value="1"/>
</dbReference>
<dbReference type="Proteomes" id="UP000653565">
    <property type="component" value="Unassembled WGS sequence"/>
</dbReference>
<feature type="domain" description="Carrier" evidence="9">
    <location>
        <begin position="1630"/>
        <end position="1709"/>
    </location>
</feature>
<accession>A0A8H4MDN2</accession>
<dbReference type="GO" id="GO:0016841">
    <property type="term" value="F:ammonia-lyase activity"/>
    <property type="evidence" value="ECO:0007669"/>
    <property type="project" value="InterPro"/>
</dbReference>
<dbReference type="NCBIfam" id="TIGR01733">
    <property type="entry name" value="AA-adenyl-dom"/>
    <property type="match status" value="1"/>
</dbReference>
<dbReference type="InterPro" id="IPR020806">
    <property type="entry name" value="PKS_PP-bd"/>
</dbReference>
<dbReference type="GO" id="GO:0016874">
    <property type="term" value="F:ligase activity"/>
    <property type="evidence" value="ECO:0007669"/>
    <property type="project" value="UniProtKB-KW"/>
</dbReference>
<keyword evidence="3" id="KW-0597">Phosphoprotein</keyword>
<keyword evidence="11" id="KW-1185">Reference proteome</keyword>
<dbReference type="InterPro" id="IPR005922">
    <property type="entry name" value="Phe_NH3-lyase"/>
</dbReference>
<dbReference type="InterPro" id="IPR000873">
    <property type="entry name" value="AMP-dep_synth/lig_dom"/>
</dbReference>
<comment type="similarity">
    <text evidence="6">Belongs to the NRP synthetase family.</text>
</comment>
<evidence type="ECO:0000256" key="7">
    <source>
        <dbReference type="RuleBase" id="RU003954"/>
    </source>
</evidence>
<dbReference type="CDD" id="cd05918">
    <property type="entry name" value="A_NRPS_SidN3_like"/>
    <property type="match status" value="1"/>
</dbReference>
<dbReference type="GO" id="GO:0005737">
    <property type="term" value="C:cytoplasm"/>
    <property type="evidence" value="ECO:0007669"/>
    <property type="project" value="InterPro"/>
</dbReference>
<dbReference type="InterPro" id="IPR009081">
    <property type="entry name" value="PP-bd_ACP"/>
</dbReference>
<dbReference type="CDD" id="cd19545">
    <property type="entry name" value="FUM14_C_NRPS-like"/>
    <property type="match status" value="1"/>
</dbReference>
<organism evidence="10 11">
    <name type="scientific">Aspergillus fumigatiaffinis</name>
    <dbReference type="NCBI Taxonomy" id="340414"/>
    <lineage>
        <taxon>Eukaryota</taxon>
        <taxon>Fungi</taxon>
        <taxon>Dikarya</taxon>
        <taxon>Ascomycota</taxon>
        <taxon>Pezizomycotina</taxon>
        <taxon>Eurotiomycetes</taxon>
        <taxon>Eurotiomycetidae</taxon>
        <taxon>Eurotiales</taxon>
        <taxon>Aspergillaceae</taxon>
        <taxon>Aspergillus</taxon>
        <taxon>Aspergillus subgen. Fumigati</taxon>
    </lineage>
</organism>
<dbReference type="InterPro" id="IPR001242">
    <property type="entry name" value="Condensation_dom"/>
</dbReference>
<dbReference type="Gene3D" id="3.30.300.30">
    <property type="match status" value="2"/>
</dbReference>
<dbReference type="InterPro" id="IPR008948">
    <property type="entry name" value="L-Aspartase-like"/>
</dbReference>
<sequence>MGDSSDNLQRSCQQPPGDPAGDQLFHLDTFFPTLIEAHARLQPSRVCLVASSGHYDFARLWSSVLLNTRQLVQQGLTPGSRVAIVAESSPAAIVALLAVLQGGAIAVPLNSSLPDSHIQTIVRSGGLTHLIALTTRSQQLKLAEVDGLTLDLTRRVLEPQAEPDQIPNIDPQAPAIVIFTSGSTGEPKGVVHSHASLSTMAVAVGKALDLTSDVRNFLFPSFGWAVNIIDSFSTLAAGGCLCIPTEAEKSHSLEDTISRFNATRTTLPSSVLRIMSPSTVPTLTRIVVAGEPMRSDVALGWAPHVELYWNYGSSETMMVLAGKTAEQGPAALNAGHPLACCRCSIVDDTGMGVPPGKAGQLMVESHTNFMGYLRDGKICRPEKEQNSHPVVVGSGDLFAQPAPDAALVHHGRIDSQLKIAGQRFEPQEVEEKLSLALADVKELAVTVATLKDNARGPALVVVVALERKSTGDHSSETRLKCSFELLVQTLPRYMIPIGALEVDKLPRLHNGKLDRKGIIQLAEQHPVTDLMDLRPPRKESPRDHDSALATQVAVVWAKVLDSDVADIKPSSSFFLLGGNSLYAMRACKELRRIGVLLSMSDFFLHPTLGEMVRLIMEQDKSRSAEPSKPLRGTRAELPGNCPEGLFSTAARECAVDESLIEDVYPCTAMQTALMTLSEMHEGTYVAEHTFYLPPSWTRPAFRETWLRVLAATPILRTRIIRHHNGGLYNVTLRVDASTPLLEESWPASAPLGCGSQLFVHFLDTDPGNGRLIWRWRVHHGVYDRWSTHLILDLTRKLYDQESPVPSTPFSRFAAAAVQQEGSEAAKSFWHSKFESFDGTLFPQLPLDHPVGRASRSITFDVPIPRRRSAITQATTIQGALSLLISKLHGESDVVFGMTVHGRTLANCPDAETVVGPAIATVPTRIRLEGSTPVSQFLVELQTQTALMSDYEHYGLQNIKSLGPGAAAAASFTTLLIIQPELDIHANDNAESIVEIDTGASDFYVDYPLVIECFPQTRGVTVKILYDPVVFPSWDLQMMAQLFEQSLHAMQSGEDSADVLKDVTLLGAASVPAVLEMSSGQLIERRECLHERIFAKAYAWADENALHGWDAEYTYGELRGLVQKLATCLAPLLPSTPGQIVPICYPKSAAAVVAMLATLTAGHAFLLLDPSLPPQRIQYMIQAVKADRVLCASATRRYVEGMATRLINFQDLWEHPCASPGLGSFSPQPSPDSPAYCIFTSGSTGTPKGVLLLHRQVTSGLEAQVAAGLYDRQARLLQFSSYTFDTCIADIFATLLSGGCICVPRDEDRLLRISENINEFSATAIDLTPSVARMIQPDEVPQLKVLRLGGEAMHQWHIQTWADRCNLQNTYGPTECCVQCTFVDRVPRTMSPSIIGKGIGCNTWVVDPQNHKYLMPLGAVGELAIQGPSVASGYVNNTAKSKALFLSRAPWLDTYSVDCDYPVYLTGDLVKFNEQGDLIFLGRKDNQIKIRGQRVEPEEIEHLLQQDESTDKALVCYPTTGVLALQLVAIVEPAPPNTAAPGSRTQIQTVAWMERIAQKAAEFLPRHMVPGVFLLADQTLLTSSGKLDRRSIQVWLERLSADEFEALLAHQTASGGPGASTVASAADLPESLTAPIVRQIRSLLSWRSPNSRLSGSFSPRDSFSRIGLDSITIIPLLKWINANYHVRMDMTTLLRLETVHGLIGYLQSRDGGQTAKDSSDGKGHETFEAIIRQGVDQLCREPVASNGQTDDLQLMEKSHLAGSGILTRLRRMAVVRRCLNAAPDARPPADSPHWRYQSRRAEYPDAPPAAVPEHARRGSHPLSHCGAGKERLVERASLLRSWRRDFASRIDIWPGDLSAERLGLSPAQWSSQLGGRGGDRADHVDAVIHNGAAVDWFAGFQTLKKSNIDAALQLVECVRDSPAVTRLVYISGGPQWDPNEPDTAALERGSSGGAGEKGDQSHLQDSLAQSNAYGQTKIITGAVLQRAAARSPRLAAKVAVPRPALIVGAAADGVPNIDDFIWRVVRGCYAICAFPQECPTEWVYLCGADIFADQVIARLTATPRVVETKVHCGLSVGRFWAIVNRQLNEQLERVDAKTWLQRLKKSISAQAEECRGTEAHPCQPILHMLESSPSLLGAPPPRACADQKQRRRLEEEGARVVEMNLRYMAKIGCFSKPEEAWSAKPESPTTAILAVLRAQGLGLDIIYAPAATNCGILKWMSLINSDMLPAVGAVILPNQWVVHALVTGKGKVELDGHSLDISSVVVVARNGTEAAIANNPRIHQRMQRSVDVLNTKLAEGETIYGVNTGFGGSADTRTANYVTLQKALIQHHNAAVLLPSDRDLRDSSHSTTQGLLSHRIPIPVVRAAMLTRCNSLLRGHSAVRTRVVDYILSFLRNQMTPVIPLRGSISASGDLTPLAYIAGFLEGNPDISVHVHGGGTEEIIPATEALARLGLTPLDLGPKEGLGLMNGTAFSAAAASLVIWEANQLVLLSQVLTAMGTEALAGMVSNYHPFIAAARPHDGQIEAAANIFQLLVGSKLATAAGVAHEGLAQDRYALRTASQWLGPQIETMHLVLKQTTIELNATTDNPLIDAENGQVYHGGNFQAASITSAMEKTSSVLQMIGTMLFSQCSEILNPMLSNGLPPNLSIDDPSLSFAFKGIDINMAAYVSELGYLNNPVSNHVRSAEMHNQGINSLAFIASRYAGDAVEVLSLMVATYLYVLCQALDLRALHAEYVADARPKVNSITASLLTSVPSEHHERIQRRMWEVIMHHWRSNSSRDLTDRCVAAADCSVGEFLDHLAASDGITQEGVARQWKSSVSTALQRSYETTRRRCLSDSPTESYLCSGSKTMYSYVRRELGVPAHKGIEDHPTFDREEAEGKQCIGSQVSKIYVALREGRFARLLLTCWE</sequence>
<dbReference type="PANTHER" id="PTHR45527">
    <property type="entry name" value="NONRIBOSOMAL PEPTIDE SYNTHETASE"/>
    <property type="match status" value="1"/>
</dbReference>
<evidence type="ECO:0000259" key="9">
    <source>
        <dbReference type="PROSITE" id="PS50075"/>
    </source>
</evidence>
<reference evidence="10" key="2">
    <citation type="submission" date="2020-04" db="EMBL/GenBank/DDBJ databases">
        <authorList>
            <person name="Santos R.A.C."/>
            <person name="Steenwyk J.L."/>
            <person name="Rivero-Menendez O."/>
            <person name="Mead M.E."/>
            <person name="Silva L.P."/>
            <person name="Bastos R.W."/>
            <person name="Alastruey-Izquierdo A."/>
            <person name="Goldman G.H."/>
            <person name="Rokas A."/>
        </authorList>
    </citation>
    <scope>NUCLEOTIDE SEQUENCE</scope>
    <source>
        <strain evidence="10">CNM-CM6805</strain>
    </source>
</reference>
<evidence type="ECO:0000313" key="11">
    <source>
        <dbReference type="Proteomes" id="UP000653565"/>
    </source>
</evidence>
<evidence type="ECO:0000256" key="1">
    <source>
        <dbReference type="ARBA" id="ARBA00007238"/>
    </source>
</evidence>
<dbReference type="Pfam" id="PF00550">
    <property type="entry name" value="PP-binding"/>
    <property type="match status" value="2"/>
</dbReference>
<keyword evidence="5" id="KW-0677">Repeat</keyword>
<dbReference type="PANTHER" id="PTHR45527:SF1">
    <property type="entry name" value="FATTY ACID SYNTHASE"/>
    <property type="match status" value="1"/>
</dbReference>
<evidence type="ECO:0000256" key="3">
    <source>
        <dbReference type="ARBA" id="ARBA00022553"/>
    </source>
</evidence>
<dbReference type="Pfam" id="PF00668">
    <property type="entry name" value="Condensation"/>
    <property type="match status" value="1"/>
</dbReference>
<dbReference type="SUPFAM" id="SSF48557">
    <property type="entry name" value="L-aspartase-like"/>
    <property type="match status" value="1"/>
</dbReference>
<evidence type="ECO:0000256" key="4">
    <source>
        <dbReference type="ARBA" id="ARBA00022598"/>
    </source>
</evidence>
<dbReference type="PROSITE" id="PS50075">
    <property type="entry name" value="CARRIER"/>
    <property type="match status" value="2"/>
</dbReference>
<dbReference type="Pfam" id="PF00221">
    <property type="entry name" value="Lyase_aromatic"/>
    <property type="match status" value="1"/>
</dbReference>
<dbReference type="Gene3D" id="3.40.50.12780">
    <property type="entry name" value="N-terminal domain of ligase-like"/>
    <property type="match status" value="2"/>
</dbReference>
<dbReference type="EMBL" id="JAAAPX010000026">
    <property type="protein sequence ID" value="KAF4240435.1"/>
    <property type="molecule type" value="Genomic_DNA"/>
</dbReference>
<evidence type="ECO:0000256" key="2">
    <source>
        <dbReference type="ARBA" id="ARBA00022450"/>
    </source>
</evidence>
<dbReference type="InterPro" id="IPR023213">
    <property type="entry name" value="CAT-like_dom_sf"/>
</dbReference>
<reference evidence="10" key="1">
    <citation type="journal article" date="2020" name="bioRxiv">
        <title>Genomic and phenotypic heterogeneity of clinical isolates of the human pathogens Aspergillus fumigatus, Aspergillus lentulus and Aspergillus fumigatiaffinis.</title>
        <authorList>
            <person name="dos Santos R.A.C."/>
            <person name="Steenwyk J.L."/>
            <person name="Rivero-Menendez O."/>
            <person name="Mead M.E."/>
            <person name="Silva L.P."/>
            <person name="Bastos R.W."/>
            <person name="Alastruey-Izquierdo A."/>
            <person name="Goldman G.H."/>
            <person name="Rokas A."/>
        </authorList>
    </citation>
    <scope>NUCLEOTIDE SEQUENCE</scope>
    <source>
        <strain evidence="10">CNM-CM6805</strain>
    </source>
</reference>
<dbReference type="InterPro" id="IPR013120">
    <property type="entry name" value="FAR_NAD-bd"/>
</dbReference>
<dbReference type="PROSITE" id="PS00455">
    <property type="entry name" value="AMP_BINDING"/>
    <property type="match status" value="1"/>
</dbReference>
<feature type="region of interest" description="Disordered" evidence="8">
    <location>
        <begin position="1803"/>
        <end position="1824"/>
    </location>
</feature>
<dbReference type="InterPro" id="IPR023144">
    <property type="entry name" value="Phe_NH3-lyase_shielding_dom_sf"/>
</dbReference>
<dbReference type="Gene3D" id="1.20.200.10">
    <property type="entry name" value="Fumarase/aspartase (Central domain)"/>
    <property type="match status" value="1"/>
</dbReference>
<dbReference type="Gene3D" id="3.30.559.10">
    <property type="entry name" value="Chloramphenicol acetyltransferase-like domain"/>
    <property type="match status" value="1"/>
</dbReference>
<evidence type="ECO:0000256" key="6">
    <source>
        <dbReference type="ARBA" id="ARBA00029454"/>
    </source>
</evidence>
<keyword evidence="7" id="KW-0456">Lyase</keyword>
<dbReference type="CDD" id="cd00332">
    <property type="entry name" value="PAL-HAL"/>
    <property type="match status" value="1"/>
</dbReference>
<dbReference type="InterPro" id="IPR042099">
    <property type="entry name" value="ANL_N_sf"/>
</dbReference>
<evidence type="ECO:0000256" key="5">
    <source>
        <dbReference type="ARBA" id="ARBA00022737"/>
    </source>
</evidence>
<dbReference type="GO" id="GO:0043041">
    <property type="term" value="P:amino acid activation for nonribosomal peptide biosynthetic process"/>
    <property type="evidence" value="ECO:0007669"/>
    <property type="project" value="TreeGrafter"/>
</dbReference>
<keyword evidence="2" id="KW-0596">Phosphopantetheine</keyword>
<evidence type="ECO:0000313" key="10">
    <source>
        <dbReference type="EMBL" id="KAF4240435.1"/>
    </source>
</evidence>
<keyword evidence="4" id="KW-0436">Ligase</keyword>
<gene>
    <name evidence="10" type="ORF">CNMCM6805_004955</name>
</gene>
<dbReference type="GO" id="GO:0031177">
    <property type="term" value="F:phosphopantetheine binding"/>
    <property type="evidence" value="ECO:0007669"/>
    <property type="project" value="InterPro"/>
</dbReference>
<name>A0A8H4MDN2_9EURO</name>
<dbReference type="SUPFAM" id="SSF51735">
    <property type="entry name" value="NAD(P)-binding Rossmann-fold domains"/>
    <property type="match status" value="1"/>
</dbReference>
<dbReference type="NCBIfam" id="TIGR01226">
    <property type="entry name" value="phe_am_lyase"/>
    <property type="match status" value="1"/>
</dbReference>
<dbReference type="Gene3D" id="3.40.50.720">
    <property type="entry name" value="NAD(P)-binding Rossmann-like Domain"/>
    <property type="match status" value="1"/>
</dbReference>
<dbReference type="Gene3D" id="1.10.274.20">
    <property type="entry name" value="Phenylalanine ammonia-lyase 1, domain 3"/>
    <property type="match status" value="1"/>
</dbReference>
<dbReference type="InterPro" id="IPR020845">
    <property type="entry name" value="AMP-binding_CS"/>
</dbReference>